<dbReference type="Proteomes" id="UP000245697">
    <property type="component" value="Unassembled WGS sequence"/>
</dbReference>
<dbReference type="AlphaFoldDB" id="A0A316EBA3"/>
<comment type="caution">
    <text evidence="1">The sequence shown here is derived from an EMBL/GenBank/DDBJ whole genome shotgun (WGS) entry which is preliminary data.</text>
</comment>
<reference evidence="1 2" key="1">
    <citation type="submission" date="2018-05" db="EMBL/GenBank/DDBJ databases">
        <title>Genomic Encyclopedia of Archaeal and Bacterial Type Strains, Phase II (KMG-II): from individual species to whole genera.</title>
        <authorList>
            <person name="Goeker M."/>
        </authorList>
    </citation>
    <scope>NUCLEOTIDE SEQUENCE [LARGE SCALE GENOMIC DNA]</scope>
    <source>
        <strain evidence="1 2">DSM 45184</strain>
    </source>
</reference>
<evidence type="ECO:0000313" key="2">
    <source>
        <dbReference type="Proteomes" id="UP000245697"/>
    </source>
</evidence>
<proteinExistence type="predicted"/>
<keyword evidence="2" id="KW-1185">Reference proteome</keyword>
<evidence type="ECO:0000313" key="1">
    <source>
        <dbReference type="EMBL" id="PWK27231.1"/>
    </source>
</evidence>
<accession>A0A316EBA3</accession>
<dbReference type="EMBL" id="QGGR01000056">
    <property type="protein sequence ID" value="PWK27231.1"/>
    <property type="molecule type" value="Genomic_DNA"/>
</dbReference>
<gene>
    <name evidence="1" type="ORF">BC793_15613</name>
</gene>
<sequence>MYPWLARLGPDLLGQLDVAELAGPHPCALALGPTVVAYRSGASLSPGRIQLCSVVPVKQLSPARISVLKEAERTNPGIVLVQYDPQL</sequence>
<name>A0A316EBA3_9ACTN</name>
<organism evidence="1 2">
    <name type="scientific">Actinoplanes xinjiangensis</name>
    <dbReference type="NCBI Taxonomy" id="512350"/>
    <lineage>
        <taxon>Bacteria</taxon>
        <taxon>Bacillati</taxon>
        <taxon>Actinomycetota</taxon>
        <taxon>Actinomycetes</taxon>
        <taxon>Micromonosporales</taxon>
        <taxon>Micromonosporaceae</taxon>
        <taxon>Actinoplanes</taxon>
    </lineage>
</organism>
<protein>
    <submittedName>
        <fullName evidence="1">Uncharacterized protein</fullName>
    </submittedName>
</protein>